<comment type="caution">
    <text evidence="12">The sequence shown here is derived from an EMBL/GenBank/DDBJ whole genome shotgun (WGS) entry which is preliminary data.</text>
</comment>
<evidence type="ECO:0000313" key="13">
    <source>
        <dbReference type="Proteomes" id="UP000660339"/>
    </source>
</evidence>
<dbReference type="GO" id="GO:0030245">
    <property type="term" value="P:cellulose catabolic process"/>
    <property type="evidence" value="ECO:0007669"/>
    <property type="project" value="UniProtKB-KW"/>
</dbReference>
<sequence length="442" mass="48764">MNETQHDPAAATWPPRFRWGVATSAFQIEGATRADGRTDSIWDTFTRRPTAVADASNADTACEHYRRMPADVALMAELGVDTYRFSVAWPRVQPRGRGPVNPAGIGFYDRLVDRLLHHGIDPWLTLYHWDLPQELEDAGGWPHRDTAHRFADYATLVFDALSDRVTTWTTINEPWCVATYGYADGIHAPGRTDFPAAMAAAHHLLLGHGLAVDAMRTAATPSHRFGITLNLGGVHADPAAADQARRADGLNNRFYLDALVHGRYPHDVLDDLAARAVTLPIADGDLPTIATPIDVLGVNYYFDTTLTAAGETRRDPLTGMGWPVTPHGLTDLLLRLTREYPGLPLVVTENGSAYPDRPDPRGYVDDTERAAFLQAHVAATAAAIARGADVRGYFVWSLLDNFEWGHGYGPRFGIVRVDYDTQQRIPKASAHRYAELIRSSRP</sequence>
<dbReference type="SUPFAM" id="SSF51445">
    <property type="entry name" value="(Trans)glycosidases"/>
    <property type="match status" value="1"/>
</dbReference>
<keyword evidence="6" id="KW-0119">Carbohydrate metabolism</keyword>
<evidence type="ECO:0000256" key="11">
    <source>
        <dbReference type="RuleBase" id="RU361175"/>
    </source>
</evidence>
<dbReference type="InterPro" id="IPR001360">
    <property type="entry name" value="Glyco_hydro_1"/>
</dbReference>
<feature type="active site" description="Proton donor" evidence="9">
    <location>
        <position position="173"/>
    </location>
</feature>
<evidence type="ECO:0000256" key="9">
    <source>
        <dbReference type="PIRSR" id="PIRSR617736-1"/>
    </source>
</evidence>
<evidence type="ECO:0000256" key="8">
    <source>
        <dbReference type="ARBA" id="ARBA00023326"/>
    </source>
</evidence>
<dbReference type="InterPro" id="IPR017736">
    <property type="entry name" value="Glyco_hydro_1_beta-glucosidase"/>
</dbReference>
<accession>A0A8J3L4K2</accession>
<dbReference type="InterPro" id="IPR033132">
    <property type="entry name" value="GH_1_N_CS"/>
</dbReference>
<dbReference type="Gene3D" id="3.20.20.80">
    <property type="entry name" value="Glycosidases"/>
    <property type="match status" value="1"/>
</dbReference>
<dbReference type="RefSeq" id="WP_166380428.1">
    <property type="nucleotide sequence ID" value="NZ_BAAATT010000011.1"/>
</dbReference>
<evidence type="ECO:0000256" key="2">
    <source>
        <dbReference type="ARBA" id="ARBA00010838"/>
    </source>
</evidence>
<gene>
    <name evidence="12" type="primary">bglB_1</name>
    <name evidence="12" type="ORF">Cme02nite_03390</name>
</gene>
<evidence type="ECO:0000256" key="3">
    <source>
        <dbReference type="ARBA" id="ARBA00012744"/>
    </source>
</evidence>
<feature type="active site" description="Nucleophile" evidence="9">
    <location>
        <position position="349"/>
    </location>
</feature>
<dbReference type="FunFam" id="3.20.20.80:FF:000004">
    <property type="entry name" value="Beta-glucosidase 6-phospho-beta-glucosidase"/>
    <property type="match status" value="1"/>
</dbReference>
<dbReference type="PROSITE" id="PS00653">
    <property type="entry name" value="GLYCOSYL_HYDROL_F1_2"/>
    <property type="match status" value="1"/>
</dbReference>
<name>A0A8J3L4K2_9ACTN</name>
<dbReference type="GO" id="GO:0008422">
    <property type="term" value="F:beta-glucosidase activity"/>
    <property type="evidence" value="ECO:0007669"/>
    <property type="project" value="UniProtKB-EC"/>
</dbReference>
<dbReference type="PANTHER" id="PTHR10353">
    <property type="entry name" value="GLYCOSYL HYDROLASE"/>
    <property type="match status" value="1"/>
</dbReference>
<evidence type="ECO:0000256" key="4">
    <source>
        <dbReference type="ARBA" id="ARBA00022801"/>
    </source>
</evidence>
<dbReference type="Pfam" id="PF00232">
    <property type="entry name" value="Glyco_hydro_1"/>
    <property type="match status" value="1"/>
</dbReference>
<dbReference type="NCBIfam" id="TIGR03356">
    <property type="entry name" value="BGL"/>
    <property type="match status" value="1"/>
</dbReference>
<keyword evidence="7 11" id="KW-0326">Glycosidase</keyword>
<dbReference type="InterPro" id="IPR017853">
    <property type="entry name" value="GH"/>
</dbReference>
<dbReference type="EC" id="3.2.1.21" evidence="3 11"/>
<organism evidence="12 13">
    <name type="scientific">Catellatospora methionotrophica</name>
    <dbReference type="NCBI Taxonomy" id="121620"/>
    <lineage>
        <taxon>Bacteria</taxon>
        <taxon>Bacillati</taxon>
        <taxon>Actinomycetota</taxon>
        <taxon>Actinomycetes</taxon>
        <taxon>Micromonosporales</taxon>
        <taxon>Micromonosporaceae</taxon>
        <taxon>Catellatospora</taxon>
    </lineage>
</organism>
<feature type="binding site" evidence="10">
    <location>
        <position position="301"/>
    </location>
    <ligand>
        <name>substrate</name>
    </ligand>
</feature>
<feature type="binding site" evidence="10">
    <location>
        <position position="27"/>
    </location>
    <ligand>
        <name>substrate</name>
    </ligand>
</feature>
<keyword evidence="8" id="KW-0624">Polysaccharide degradation</keyword>
<protein>
    <recommendedName>
        <fullName evidence="3 11">Beta-glucosidase</fullName>
        <ecNumber evidence="3 11">3.2.1.21</ecNumber>
    </recommendedName>
</protein>
<dbReference type="GO" id="GO:0005829">
    <property type="term" value="C:cytosol"/>
    <property type="evidence" value="ECO:0007669"/>
    <property type="project" value="TreeGrafter"/>
</dbReference>
<feature type="binding site" evidence="10">
    <location>
        <begin position="403"/>
        <end position="404"/>
    </location>
    <ligand>
        <name>substrate</name>
    </ligand>
</feature>
<evidence type="ECO:0000256" key="10">
    <source>
        <dbReference type="PIRSR" id="PIRSR617736-2"/>
    </source>
</evidence>
<dbReference type="EMBL" id="BONJ01000001">
    <property type="protein sequence ID" value="GIG12007.1"/>
    <property type="molecule type" value="Genomic_DNA"/>
</dbReference>
<dbReference type="Proteomes" id="UP000660339">
    <property type="component" value="Unassembled WGS sequence"/>
</dbReference>
<proteinExistence type="inferred from homology"/>
<evidence type="ECO:0000256" key="1">
    <source>
        <dbReference type="ARBA" id="ARBA00000448"/>
    </source>
</evidence>
<keyword evidence="5" id="KW-0136">Cellulose degradation</keyword>
<evidence type="ECO:0000256" key="6">
    <source>
        <dbReference type="ARBA" id="ARBA00023277"/>
    </source>
</evidence>
<comment type="catalytic activity">
    <reaction evidence="1 11">
        <text>Hydrolysis of terminal, non-reducing beta-D-glucosyl residues with release of beta-D-glucose.</text>
        <dbReference type="EC" id="3.2.1.21"/>
    </reaction>
</comment>
<dbReference type="PANTHER" id="PTHR10353:SF36">
    <property type="entry name" value="LP05116P"/>
    <property type="match status" value="1"/>
</dbReference>
<feature type="binding site" evidence="10">
    <location>
        <position position="172"/>
    </location>
    <ligand>
        <name>substrate</name>
    </ligand>
</feature>
<dbReference type="AlphaFoldDB" id="A0A8J3L4K2"/>
<keyword evidence="4 11" id="KW-0378">Hydrolase</keyword>
<comment type="similarity">
    <text evidence="2 11">Belongs to the glycosyl hydrolase 1 family.</text>
</comment>
<feature type="binding site" evidence="10">
    <location>
        <position position="128"/>
    </location>
    <ligand>
        <name>substrate</name>
    </ligand>
</feature>
<evidence type="ECO:0000256" key="7">
    <source>
        <dbReference type="ARBA" id="ARBA00023295"/>
    </source>
</evidence>
<dbReference type="PRINTS" id="PR00131">
    <property type="entry name" value="GLHYDRLASE1"/>
</dbReference>
<keyword evidence="13" id="KW-1185">Reference proteome</keyword>
<evidence type="ECO:0000313" key="12">
    <source>
        <dbReference type="EMBL" id="GIG12007.1"/>
    </source>
</evidence>
<evidence type="ECO:0000256" key="5">
    <source>
        <dbReference type="ARBA" id="ARBA00023001"/>
    </source>
</evidence>
<reference evidence="12" key="1">
    <citation type="submission" date="2021-01" db="EMBL/GenBank/DDBJ databases">
        <title>Whole genome shotgun sequence of Catellatospora methionotrophica NBRC 14553.</title>
        <authorList>
            <person name="Komaki H."/>
            <person name="Tamura T."/>
        </authorList>
    </citation>
    <scope>NUCLEOTIDE SEQUENCE</scope>
    <source>
        <strain evidence="12">NBRC 14553</strain>
    </source>
</reference>
<feature type="binding site" evidence="10">
    <location>
        <position position="396"/>
    </location>
    <ligand>
        <name>substrate</name>
    </ligand>
</feature>